<dbReference type="EMBL" id="DVHU01000113">
    <property type="protein sequence ID" value="HIR94268.1"/>
    <property type="molecule type" value="Genomic_DNA"/>
</dbReference>
<feature type="domain" description="Glycosyltransferase 2-like" evidence="1">
    <location>
        <begin position="6"/>
        <end position="169"/>
    </location>
</feature>
<dbReference type="SUPFAM" id="SSF53448">
    <property type="entry name" value="Nucleotide-diphospho-sugar transferases"/>
    <property type="match status" value="1"/>
</dbReference>
<reference evidence="2" key="2">
    <citation type="journal article" date="2021" name="PeerJ">
        <title>Extensive microbial diversity within the chicken gut microbiome revealed by metagenomics and culture.</title>
        <authorList>
            <person name="Gilroy R."/>
            <person name="Ravi A."/>
            <person name="Getino M."/>
            <person name="Pursley I."/>
            <person name="Horton D.L."/>
            <person name="Alikhan N.F."/>
            <person name="Baker D."/>
            <person name="Gharbi K."/>
            <person name="Hall N."/>
            <person name="Watson M."/>
            <person name="Adriaenssens E.M."/>
            <person name="Foster-Nyarko E."/>
            <person name="Jarju S."/>
            <person name="Secka A."/>
            <person name="Antonio M."/>
            <person name="Oren A."/>
            <person name="Chaudhuri R.R."/>
            <person name="La Ragione R."/>
            <person name="Hildebrand F."/>
            <person name="Pallen M.J."/>
        </authorList>
    </citation>
    <scope>NUCLEOTIDE SEQUENCE</scope>
    <source>
        <strain evidence="2">ChiSxjej1B13-7041</strain>
    </source>
</reference>
<evidence type="ECO:0000313" key="3">
    <source>
        <dbReference type="Proteomes" id="UP000886841"/>
    </source>
</evidence>
<evidence type="ECO:0000259" key="1">
    <source>
        <dbReference type="Pfam" id="PF00535"/>
    </source>
</evidence>
<dbReference type="InterPro" id="IPR050834">
    <property type="entry name" value="Glycosyltransf_2"/>
</dbReference>
<dbReference type="PANTHER" id="PTHR43685:SF13">
    <property type="entry name" value="O ANTIGEN BIOSYNTHESIS RHAMNOSYLTRANSFERASE RFBN"/>
    <property type="match status" value="1"/>
</dbReference>
<dbReference type="CDD" id="cd00761">
    <property type="entry name" value="Glyco_tranf_GTA_type"/>
    <property type="match status" value="1"/>
</dbReference>
<evidence type="ECO:0000313" key="2">
    <source>
        <dbReference type="EMBL" id="HIR94268.1"/>
    </source>
</evidence>
<comment type="caution">
    <text evidence="2">The sequence shown here is derived from an EMBL/GenBank/DDBJ whole genome shotgun (WGS) entry which is preliminary data.</text>
</comment>
<protein>
    <submittedName>
        <fullName evidence="2">Glycosyltransferase family 2 protein</fullName>
    </submittedName>
</protein>
<dbReference type="Proteomes" id="UP000886841">
    <property type="component" value="Unassembled WGS sequence"/>
</dbReference>
<reference evidence="2" key="1">
    <citation type="submission" date="2020-10" db="EMBL/GenBank/DDBJ databases">
        <authorList>
            <person name="Gilroy R."/>
        </authorList>
    </citation>
    <scope>NUCLEOTIDE SEQUENCE</scope>
    <source>
        <strain evidence="2">ChiSxjej1B13-7041</strain>
    </source>
</reference>
<dbReference type="GO" id="GO:0044010">
    <property type="term" value="P:single-species biofilm formation"/>
    <property type="evidence" value="ECO:0007669"/>
    <property type="project" value="TreeGrafter"/>
</dbReference>
<proteinExistence type="predicted"/>
<sequence>MKRIDVIIPTYRPGANLEELLRRLEQQSCPPENIIIMNTEQQYWDCRLEEQFPRLQVHHLAKEDFDHGGTRDAGARLSKADILVFMTQDALPADNQLLEKLEAALEQESVAAAYARQLPQKDCRLIERYTRSFNYPEKSRIKRLEDLPRLGIKTYFCSNVCAAYNREIYVRSGGFVRHTIFNEDMIYAAGLVKAGYGVAYEAEARVIHSHNYTGRQQLRRNFDLGVSQAQHPEIFRGVPSEGEGLRLIKKTIGFLLRRGKLHLIPALIWQSGCKYLGYLLGKNYRKLPHKWILRLTDSRHYWKKEGEVPGEI</sequence>
<gene>
    <name evidence="2" type="ORF">IAB98_12700</name>
</gene>
<accession>A0A9D1ELY1</accession>
<dbReference type="InterPro" id="IPR001173">
    <property type="entry name" value="Glyco_trans_2-like"/>
</dbReference>
<dbReference type="Pfam" id="PF00535">
    <property type="entry name" value="Glycos_transf_2"/>
    <property type="match status" value="1"/>
</dbReference>
<name>A0A9D1ELY1_9FIRM</name>
<organism evidence="2 3">
    <name type="scientific">Candidatus Egerieimonas intestinavium</name>
    <dbReference type="NCBI Taxonomy" id="2840777"/>
    <lineage>
        <taxon>Bacteria</taxon>
        <taxon>Bacillati</taxon>
        <taxon>Bacillota</taxon>
        <taxon>Clostridia</taxon>
        <taxon>Lachnospirales</taxon>
        <taxon>Lachnospiraceae</taxon>
        <taxon>Lachnospiraceae incertae sedis</taxon>
        <taxon>Candidatus Egerieimonas</taxon>
    </lineage>
</organism>
<dbReference type="PANTHER" id="PTHR43685">
    <property type="entry name" value="GLYCOSYLTRANSFERASE"/>
    <property type="match status" value="1"/>
</dbReference>
<dbReference type="InterPro" id="IPR029044">
    <property type="entry name" value="Nucleotide-diphossugar_trans"/>
</dbReference>
<dbReference type="AlphaFoldDB" id="A0A9D1ELY1"/>
<dbReference type="Gene3D" id="3.90.550.10">
    <property type="entry name" value="Spore Coat Polysaccharide Biosynthesis Protein SpsA, Chain A"/>
    <property type="match status" value="1"/>
</dbReference>